<comment type="caution">
    <text evidence="1">The sequence shown here is derived from an EMBL/GenBank/DDBJ whole genome shotgun (WGS) entry which is preliminary data.</text>
</comment>
<dbReference type="Proteomes" id="UP001162992">
    <property type="component" value="Chromosome 3"/>
</dbReference>
<gene>
    <name evidence="1" type="ORF">O6H91_03G005000</name>
</gene>
<accession>A0ACC2E321</accession>
<reference evidence="2" key="1">
    <citation type="journal article" date="2024" name="Proc. Natl. Acad. Sci. U.S.A.">
        <title>Extraordinary preservation of gene collinearity over three hundred million years revealed in homosporous lycophytes.</title>
        <authorList>
            <person name="Li C."/>
            <person name="Wickell D."/>
            <person name="Kuo L.Y."/>
            <person name="Chen X."/>
            <person name="Nie B."/>
            <person name="Liao X."/>
            <person name="Peng D."/>
            <person name="Ji J."/>
            <person name="Jenkins J."/>
            <person name="Williams M."/>
            <person name="Shu S."/>
            <person name="Plott C."/>
            <person name="Barry K."/>
            <person name="Rajasekar S."/>
            <person name="Grimwood J."/>
            <person name="Han X."/>
            <person name="Sun S."/>
            <person name="Hou Z."/>
            <person name="He W."/>
            <person name="Dai G."/>
            <person name="Sun C."/>
            <person name="Schmutz J."/>
            <person name="Leebens-Mack J.H."/>
            <person name="Li F.W."/>
            <person name="Wang L."/>
        </authorList>
    </citation>
    <scope>NUCLEOTIDE SEQUENCE [LARGE SCALE GENOMIC DNA]</scope>
    <source>
        <strain evidence="2">cv. PW_Plant_1</strain>
    </source>
</reference>
<protein>
    <submittedName>
        <fullName evidence="1">Uncharacterized protein</fullName>
    </submittedName>
</protein>
<evidence type="ECO:0000313" key="1">
    <source>
        <dbReference type="EMBL" id="KAJ7560895.1"/>
    </source>
</evidence>
<sequence length="479" mass="53190">MADHEQTADTLQVQEESLPAPADEPVGYWCYQCSKAVTAEGTDSELSTGMFCTECQSGFIEAMATAQPDSHGVVPRTRRRRRVASQRMRFVALLDALERLYPQQLRQALQDFEEVTFSDSSEQEQEPSDWETPNGSGLIDQNIAAERSDVDEEGHPESIRSRVIDLDALRALSVERTSGEGAFEQDGHFQDGASREGHADVEHDGMMLEFEEWDSEEEGEWDEVDEEAAEDEEEAGDTGAENTGAEEEDNLHRYLQSFLESLGGQSEGVSLELPDFPFYVGNPGDYLDARGFDHFLQHLTENDNSRRGAPPAAKAVVNALPIIRIENSHLDDGVAVCAICKDVFRLGDSAKQLPCLHLYHDDCILPWLSSRNSCPMCRFELSTDDPEYEDQKQREIRLHQLYEPPSAAEEQLGGEEGYIPVQGQVASSPGSVETAVPLSSYTITDLSASTSSQTCMQQVGQNFEALTIPEQHPNRFGKE</sequence>
<keyword evidence="2" id="KW-1185">Reference proteome</keyword>
<proteinExistence type="predicted"/>
<organism evidence="1 2">
    <name type="scientific">Diphasiastrum complanatum</name>
    <name type="common">Issler's clubmoss</name>
    <name type="synonym">Lycopodium complanatum</name>
    <dbReference type="NCBI Taxonomy" id="34168"/>
    <lineage>
        <taxon>Eukaryota</taxon>
        <taxon>Viridiplantae</taxon>
        <taxon>Streptophyta</taxon>
        <taxon>Embryophyta</taxon>
        <taxon>Tracheophyta</taxon>
        <taxon>Lycopodiopsida</taxon>
        <taxon>Lycopodiales</taxon>
        <taxon>Lycopodiaceae</taxon>
        <taxon>Lycopodioideae</taxon>
        <taxon>Diphasiastrum</taxon>
    </lineage>
</organism>
<name>A0ACC2E321_DIPCM</name>
<dbReference type="EMBL" id="CM055094">
    <property type="protein sequence ID" value="KAJ7560895.1"/>
    <property type="molecule type" value="Genomic_DNA"/>
</dbReference>
<evidence type="ECO:0000313" key="2">
    <source>
        <dbReference type="Proteomes" id="UP001162992"/>
    </source>
</evidence>